<feature type="compositionally biased region" description="Low complexity" evidence="1">
    <location>
        <begin position="87"/>
        <end position="96"/>
    </location>
</feature>
<feature type="region of interest" description="Disordered" evidence="1">
    <location>
        <begin position="1"/>
        <end position="102"/>
    </location>
</feature>
<dbReference type="EMBL" id="AP014966">
    <property type="protein sequence ID" value="BAT11575.1"/>
    <property type="molecule type" value="Genomic_DNA"/>
</dbReference>
<proteinExistence type="predicted"/>
<evidence type="ECO:0000256" key="1">
    <source>
        <dbReference type="SAM" id="MobiDB-lite"/>
    </source>
</evidence>
<evidence type="ECO:0000313" key="3">
    <source>
        <dbReference type="Proteomes" id="UP000059680"/>
    </source>
</evidence>
<protein>
    <submittedName>
        <fullName evidence="2">Os10g0506625 protein</fullName>
    </submittedName>
</protein>
<feature type="compositionally biased region" description="Basic residues" evidence="1">
    <location>
        <begin position="31"/>
        <end position="55"/>
    </location>
</feature>
<sequence length="102" mass="11285">MAPATSSDVGRGRWRILCGDGNGTGDELRRGGRGRRLRRGRRTRPPVTSSRRRMRSPAMSSDVDRGRGRMRLPATRFGFGVERGQGRTRPPATTPRCPAPNI</sequence>
<organism evidence="2 3">
    <name type="scientific">Oryza sativa subsp. japonica</name>
    <name type="common">Rice</name>
    <dbReference type="NCBI Taxonomy" id="39947"/>
    <lineage>
        <taxon>Eukaryota</taxon>
        <taxon>Viridiplantae</taxon>
        <taxon>Streptophyta</taxon>
        <taxon>Embryophyta</taxon>
        <taxon>Tracheophyta</taxon>
        <taxon>Spermatophyta</taxon>
        <taxon>Magnoliopsida</taxon>
        <taxon>Liliopsida</taxon>
        <taxon>Poales</taxon>
        <taxon>Poaceae</taxon>
        <taxon>BOP clade</taxon>
        <taxon>Oryzoideae</taxon>
        <taxon>Oryzeae</taxon>
        <taxon>Oryzinae</taxon>
        <taxon>Oryza</taxon>
        <taxon>Oryza sativa</taxon>
    </lineage>
</organism>
<gene>
    <name evidence="2" type="ordered locus">Os10g0506625</name>
    <name evidence="2" type="ORF">OSNPB_100506625</name>
</gene>
<keyword evidence="3" id="KW-1185">Reference proteome</keyword>
<dbReference type="PaxDb" id="39947-A0A0P0XWZ8"/>
<name>A0A0P0XWZ8_ORYSJ</name>
<accession>A0A0P0XWZ8</accession>
<reference evidence="2 3" key="2">
    <citation type="journal article" date="2013" name="Plant Cell Physiol.">
        <title>Rice Annotation Project Database (RAP-DB): an integrative and interactive database for rice genomics.</title>
        <authorList>
            <person name="Sakai H."/>
            <person name="Lee S.S."/>
            <person name="Tanaka T."/>
            <person name="Numa H."/>
            <person name="Kim J."/>
            <person name="Kawahara Y."/>
            <person name="Wakimoto H."/>
            <person name="Yang C.C."/>
            <person name="Iwamoto M."/>
            <person name="Abe T."/>
            <person name="Yamada Y."/>
            <person name="Muto A."/>
            <person name="Inokuchi H."/>
            <person name="Ikemura T."/>
            <person name="Matsumoto T."/>
            <person name="Sasaki T."/>
            <person name="Itoh T."/>
        </authorList>
    </citation>
    <scope>NUCLEOTIDE SEQUENCE [LARGE SCALE GENOMIC DNA]</scope>
    <source>
        <strain evidence="3">cv. Nipponbare</strain>
    </source>
</reference>
<dbReference type="Proteomes" id="UP000059680">
    <property type="component" value="Chromosome 10"/>
</dbReference>
<evidence type="ECO:0000313" key="2">
    <source>
        <dbReference type="EMBL" id="BAT11575.1"/>
    </source>
</evidence>
<reference evidence="2 3" key="3">
    <citation type="journal article" date="2013" name="Rice">
        <title>Improvement of the Oryza sativa Nipponbare reference genome using next generation sequence and optical map data.</title>
        <authorList>
            <person name="Kawahara Y."/>
            <person name="de la Bastide M."/>
            <person name="Hamilton J.P."/>
            <person name="Kanamori H."/>
            <person name="McCombie W.R."/>
            <person name="Ouyang S."/>
            <person name="Schwartz D.C."/>
            <person name="Tanaka T."/>
            <person name="Wu J."/>
            <person name="Zhou S."/>
            <person name="Childs K.L."/>
            <person name="Davidson R.M."/>
            <person name="Lin H."/>
            <person name="Quesada-Ocampo L."/>
            <person name="Vaillancourt B."/>
            <person name="Sakai H."/>
            <person name="Lee S.S."/>
            <person name="Kim J."/>
            <person name="Numa H."/>
            <person name="Itoh T."/>
            <person name="Buell C.R."/>
            <person name="Matsumoto T."/>
        </authorList>
    </citation>
    <scope>NUCLEOTIDE SEQUENCE [LARGE SCALE GENOMIC DNA]</scope>
    <source>
        <strain evidence="3">cv. Nipponbare</strain>
    </source>
</reference>
<dbReference type="InParanoid" id="A0A0P0XWZ8"/>
<dbReference type="AlphaFoldDB" id="A0A0P0XWZ8"/>
<reference evidence="3" key="1">
    <citation type="journal article" date="2005" name="Nature">
        <title>The map-based sequence of the rice genome.</title>
        <authorList>
            <consortium name="International rice genome sequencing project (IRGSP)"/>
            <person name="Matsumoto T."/>
            <person name="Wu J."/>
            <person name="Kanamori H."/>
            <person name="Katayose Y."/>
            <person name="Fujisawa M."/>
            <person name="Namiki N."/>
            <person name="Mizuno H."/>
            <person name="Yamamoto K."/>
            <person name="Antonio B.A."/>
            <person name="Baba T."/>
            <person name="Sakata K."/>
            <person name="Nagamura Y."/>
            <person name="Aoki H."/>
            <person name="Arikawa K."/>
            <person name="Arita K."/>
            <person name="Bito T."/>
            <person name="Chiden Y."/>
            <person name="Fujitsuka N."/>
            <person name="Fukunaka R."/>
            <person name="Hamada M."/>
            <person name="Harada C."/>
            <person name="Hayashi A."/>
            <person name="Hijishita S."/>
            <person name="Honda M."/>
            <person name="Hosokawa S."/>
            <person name="Ichikawa Y."/>
            <person name="Idonuma A."/>
            <person name="Iijima M."/>
            <person name="Ikeda M."/>
            <person name="Ikeno M."/>
            <person name="Ito K."/>
            <person name="Ito S."/>
            <person name="Ito T."/>
            <person name="Ito Y."/>
            <person name="Ito Y."/>
            <person name="Iwabuchi A."/>
            <person name="Kamiya K."/>
            <person name="Karasawa W."/>
            <person name="Kurita K."/>
            <person name="Katagiri S."/>
            <person name="Kikuta A."/>
            <person name="Kobayashi H."/>
            <person name="Kobayashi N."/>
            <person name="Machita K."/>
            <person name="Maehara T."/>
            <person name="Masukawa M."/>
            <person name="Mizubayashi T."/>
            <person name="Mukai Y."/>
            <person name="Nagasaki H."/>
            <person name="Nagata Y."/>
            <person name="Naito S."/>
            <person name="Nakashima M."/>
            <person name="Nakama Y."/>
            <person name="Nakamichi Y."/>
            <person name="Nakamura M."/>
            <person name="Meguro A."/>
            <person name="Negishi M."/>
            <person name="Ohta I."/>
            <person name="Ohta T."/>
            <person name="Okamoto M."/>
            <person name="Ono N."/>
            <person name="Saji S."/>
            <person name="Sakaguchi M."/>
            <person name="Sakai K."/>
            <person name="Shibata M."/>
            <person name="Shimokawa T."/>
            <person name="Song J."/>
            <person name="Takazaki Y."/>
            <person name="Terasawa K."/>
            <person name="Tsugane M."/>
            <person name="Tsuji K."/>
            <person name="Ueda S."/>
            <person name="Waki K."/>
            <person name="Yamagata H."/>
            <person name="Yamamoto M."/>
            <person name="Yamamoto S."/>
            <person name="Yamane H."/>
            <person name="Yoshiki S."/>
            <person name="Yoshihara R."/>
            <person name="Yukawa K."/>
            <person name="Zhong H."/>
            <person name="Yano M."/>
            <person name="Yuan Q."/>
            <person name="Ouyang S."/>
            <person name="Liu J."/>
            <person name="Jones K.M."/>
            <person name="Gansberger K."/>
            <person name="Moffat K."/>
            <person name="Hill J."/>
            <person name="Bera J."/>
            <person name="Fadrosh D."/>
            <person name="Jin S."/>
            <person name="Johri S."/>
            <person name="Kim M."/>
            <person name="Overton L."/>
            <person name="Reardon M."/>
            <person name="Tsitrin T."/>
            <person name="Vuong H."/>
            <person name="Weaver B."/>
            <person name="Ciecko A."/>
            <person name="Tallon L."/>
            <person name="Jackson J."/>
            <person name="Pai G."/>
            <person name="Aken S.V."/>
            <person name="Utterback T."/>
            <person name="Reidmuller S."/>
            <person name="Feldblyum T."/>
            <person name="Hsiao J."/>
            <person name="Zismann V."/>
            <person name="Iobst S."/>
            <person name="de Vazeille A.R."/>
            <person name="Buell C.R."/>
            <person name="Ying K."/>
            <person name="Li Y."/>
            <person name="Lu T."/>
            <person name="Huang Y."/>
            <person name="Zhao Q."/>
            <person name="Feng Q."/>
            <person name="Zhang L."/>
            <person name="Zhu J."/>
            <person name="Weng Q."/>
            <person name="Mu J."/>
            <person name="Lu Y."/>
            <person name="Fan D."/>
            <person name="Liu Y."/>
            <person name="Guan J."/>
            <person name="Zhang Y."/>
            <person name="Yu S."/>
            <person name="Liu X."/>
            <person name="Zhang Y."/>
            <person name="Hong G."/>
            <person name="Han B."/>
            <person name="Choisne N."/>
            <person name="Demange N."/>
            <person name="Orjeda G."/>
            <person name="Samain S."/>
            <person name="Cattolico L."/>
            <person name="Pelletier E."/>
            <person name="Couloux A."/>
            <person name="Segurens B."/>
            <person name="Wincker P."/>
            <person name="D'Hont A."/>
            <person name="Scarpelli C."/>
            <person name="Weissenbach J."/>
            <person name="Salanoubat M."/>
            <person name="Quetier F."/>
            <person name="Yu Y."/>
            <person name="Kim H.R."/>
            <person name="Rambo T."/>
            <person name="Currie J."/>
            <person name="Collura K."/>
            <person name="Luo M."/>
            <person name="Yang T."/>
            <person name="Ammiraju J.S.S."/>
            <person name="Engler F."/>
            <person name="Soderlund C."/>
            <person name="Wing R.A."/>
            <person name="Palmer L.E."/>
            <person name="de la Bastide M."/>
            <person name="Spiegel L."/>
            <person name="Nascimento L."/>
            <person name="Zutavern T."/>
            <person name="O'Shaughnessy A."/>
            <person name="Dike S."/>
            <person name="Dedhia N."/>
            <person name="Preston R."/>
            <person name="Balija V."/>
            <person name="McCombie W.R."/>
            <person name="Chow T."/>
            <person name="Chen H."/>
            <person name="Chung M."/>
            <person name="Chen C."/>
            <person name="Shaw J."/>
            <person name="Wu H."/>
            <person name="Hsiao K."/>
            <person name="Chao Y."/>
            <person name="Chu M."/>
            <person name="Cheng C."/>
            <person name="Hour A."/>
            <person name="Lee P."/>
            <person name="Lin S."/>
            <person name="Lin Y."/>
            <person name="Liou J."/>
            <person name="Liu S."/>
            <person name="Hsing Y."/>
            <person name="Raghuvanshi S."/>
            <person name="Mohanty A."/>
            <person name="Bharti A.K."/>
            <person name="Gaur A."/>
            <person name="Gupta V."/>
            <person name="Kumar D."/>
            <person name="Ravi V."/>
            <person name="Vij S."/>
            <person name="Kapur A."/>
            <person name="Khurana P."/>
            <person name="Khurana P."/>
            <person name="Khurana J.P."/>
            <person name="Tyagi A.K."/>
            <person name="Gaikwad K."/>
            <person name="Singh A."/>
            <person name="Dalal V."/>
            <person name="Srivastava S."/>
            <person name="Dixit A."/>
            <person name="Pal A.K."/>
            <person name="Ghazi I.A."/>
            <person name="Yadav M."/>
            <person name="Pandit A."/>
            <person name="Bhargava A."/>
            <person name="Sureshbabu K."/>
            <person name="Batra K."/>
            <person name="Sharma T.R."/>
            <person name="Mohapatra T."/>
            <person name="Singh N.K."/>
            <person name="Messing J."/>
            <person name="Nelson A.B."/>
            <person name="Fuks G."/>
            <person name="Kavchok S."/>
            <person name="Keizer G."/>
            <person name="Linton E."/>
            <person name="Llaca V."/>
            <person name="Song R."/>
            <person name="Tanyolac B."/>
            <person name="Young S."/>
            <person name="Ho-Il K."/>
            <person name="Hahn J.H."/>
            <person name="Sangsakoo G."/>
            <person name="Vanavichit A."/>
            <person name="de Mattos Luiz.A.T."/>
            <person name="Zimmer P.D."/>
            <person name="Malone G."/>
            <person name="Dellagostin O."/>
            <person name="de Oliveira A.C."/>
            <person name="Bevan M."/>
            <person name="Bancroft I."/>
            <person name="Minx P."/>
            <person name="Cordum H."/>
            <person name="Wilson R."/>
            <person name="Cheng Z."/>
            <person name="Jin W."/>
            <person name="Jiang J."/>
            <person name="Leong S.A."/>
            <person name="Iwama H."/>
            <person name="Gojobori T."/>
            <person name="Itoh T."/>
            <person name="Niimura Y."/>
            <person name="Fujii Y."/>
            <person name="Habara T."/>
            <person name="Sakai H."/>
            <person name="Sato Y."/>
            <person name="Wilson G."/>
            <person name="Kumar K."/>
            <person name="McCouch S."/>
            <person name="Juretic N."/>
            <person name="Hoen D."/>
            <person name="Wright S."/>
            <person name="Bruskiewich R."/>
            <person name="Bureau T."/>
            <person name="Miyao A."/>
            <person name="Hirochika H."/>
            <person name="Nishikawa T."/>
            <person name="Kadowaki K."/>
            <person name="Sugiura M."/>
            <person name="Burr B."/>
            <person name="Sasaki T."/>
        </authorList>
    </citation>
    <scope>NUCLEOTIDE SEQUENCE [LARGE SCALE GENOMIC DNA]</scope>
    <source>
        <strain evidence="3">cv. Nipponbare</strain>
    </source>
</reference>